<dbReference type="SMART" id="SM00664">
    <property type="entry name" value="DoH"/>
    <property type="match status" value="1"/>
</dbReference>
<evidence type="ECO:0000259" key="2">
    <source>
        <dbReference type="PROSITE" id="PS50836"/>
    </source>
</evidence>
<organism evidence="3 4">
    <name type="scientific">Holothuria leucospilota</name>
    <name type="common">Black long sea cucumber</name>
    <name type="synonym">Mertensiothuria leucospilota</name>
    <dbReference type="NCBI Taxonomy" id="206669"/>
    <lineage>
        <taxon>Eukaryota</taxon>
        <taxon>Metazoa</taxon>
        <taxon>Echinodermata</taxon>
        <taxon>Eleutherozoa</taxon>
        <taxon>Echinozoa</taxon>
        <taxon>Holothuroidea</taxon>
        <taxon>Aspidochirotacea</taxon>
        <taxon>Aspidochirotida</taxon>
        <taxon>Holothuriidae</taxon>
        <taxon>Holothuria</taxon>
    </lineage>
</organism>
<dbReference type="EMBL" id="JAIZAY010000015">
    <property type="protein sequence ID" value="KAJ8028727.1"/>
    <property type="molecule type" value="Genomic_DNA"/>
</dbReference>
<dbReference type="GO" id="GO:1900449">
    <property type="term" value="P:regulation of glutamate receptor signaling pathway"/>
    <property type="evidence" value="ECO:0007669"/>
    <property type="project" value="InterPro"/>
</dbReference>
<dbReference type="PANTHER" id="PTHR46902">
    <property type="entry name" value="DOMON DOMAIN-CONTAINING PROTEIN FRRS1L"/>
    <property type="match status" value="1"/>
</dbReference>
<dbReference type="Pfam" id="PF03351">
    <property type="entry name" value="DOMON"/>
    <property type="match status" value="1"/>
</dbReference>
<feature type="domain" description="DOMON" evidence="2">
    <location>
        <begin position="57"/>
        <end position="186"/>
    </location>
</feature>
<dbReference type="PROSITE" id="PS50836">
    <property type="entry name" value="DOMON"/>
    <property type="match status" value="1"/>
</dbReference>
<dbReference type="Proteomes" id="UP001152320">
    <property type="component" value="Chromosome 15"/>
</dbReference>
<sequence length="270" mass="30680">MKGLYTMVMVIILGFVLIAQVQSDSPTFCDAKWGAFNDTRMCFSHPYDCTEDDRVPCQMTMTVRTSGDGYFTFSLSGRLEANESTGWIALGLSTDRYMGNDDVMMCILESDGNVTLHHRFNVDRTNRPAETTLLDLLHPDPLNSMFDDGVIKCNFIRSTQKIQARDPYYGFDLLIPRTFYLLFGIGPTNSSGFPAKHRTVPYISDSRIDFTRIYRRIRISESLMQAQSPREVEGKIDNTNYKSSAISPTLGYIFIFSLVSLHQVTVKMFL</sequence>
<dbReference type="InterPro" id="IPR005018">
    <property type="entry name" value="DOMON_domain"/>
</dbReference>
<keyword evidence="4" id="KW-1185">Reference proteome</keyword>
<feature type="chain" id="PRO_5040396543" evidence="1">
    <location>
        <begin position="24"/>
        <end position="270"/>
    </location>
</feature>
<name>A0A9Q1BL95_HOLLE</name>
<comment type="caution">
    <text evidence="3">The sequence shown here is derived from an EMBL/GenBank/DDBJ whole genome shotgun (WGS) entry which is preliminary data.</text>
</comment>
<dbReference type="GO" id="GO:0099072">
    <property type="term" value="P:regulation of postsynaptic membrane neurotransmitter receptor levels"/>
    <property type="evidence" value="ECO:0007669"/>
    <property type="project" value="TreeGrafter"/>
</dbReference>
<dbReference type="AlphaFoldDB" id="A0A9Q1BL95"/>
<protein>
    <submittedName>
        <fullName evidence="3">Ferric-chelate reductase 1</fullName>
    </submittedName>
</protein>
<keyword evidence="1" id="KW-0732">Signal</keyword>
<dbReference type="PANTHER" id="PTHR46902:SF1">
    <property type="entry name" value="DOMON DOMAIN-CONTAINING PROTEIN FRRS1L"/>
    <property type="match status" value="1"/>
</dbReference>
<evidence type="ECO:0000313" key="3">
    <source>
        <dbReference type="EMBL" id="KAJ8028727.1"/>
    </source>
</evidence>
<evidence type="ECO:0000313" key="4">
    <source>
        <dbReference type="Proteomes" id="UP001152320"/>
    </source>
</evidence>
<dbReference type="InterPro" id="IPR042789">
    <property type="entry name" value="FRRS1L"/>
</dbReference>
<evidence type="ECO:0000256" key="1">
    <source>
        <dbReference type="SAM" id="SignalP"/>
    </source>
</evidence>
<proteinExistence type="predicted"/>
<reference evidence="3" key="1">
    <citation type="submission" date="2021-10" db="EMBL/GenBank/DDBJ databases">
        <title>Tropical sea cucumber genome reveals ecological adaptation and Cuvierian tubules defense mechanism.</title>
        <authorList>
            <person name="Chen T."/>
        </authorList>
    </citation>
    <scope>NUCLEOTIDE SEQUENCE</scope>
    <source>
        <strain evidence="3">Nanhai2018</strain>
        <tissue evidence="3">Muscle</tissue>
    </source>
</reference>
<feature type="signal peptide" evidence="1">
    <location>
        <begin position="1"/>
        <end position="23"/>
    </location>
</feature>
<accession>A0A9Q1BL95</accession>
<dbReference type="OrthoDB" id="6418377at2759"/>
<gene>
    <name evidence="3" type="ORF">HOLleu_31044</name>
</gene>